<dbReference type="RefSeq" id="WP_252787584.1">
    <property type="nucleotide sequence ID" value="NZ_BAABKZ010000001.1"/>
</dbReference>
<protein>
    <submittedName>
        <fullName evidence="5">Glycoside hydrolase family 43 protein</fullName>
    </submittedName>
</protein>
<evidence type="ECO:0000313" key="5">
    <source>
        <dbReference type="EMBL" id="GAA5088064.1"/>
    </source>
</evidence>
<proteinExistence type="inferred from homology"/>
<evidence type="ECO:0000256" key="1">
    <source>
        <dbReference type="ARBA" id="ARBA00009865"/>
    </source>
</evidence>
<gene>
    <name evidence="5" type="ORF">GCM10025760_10020</name>
</gene>
<dbReference type="InterPro" id="IPR023296">
    <property type="entry name" value="Glyco_hydro_beta-prop_sf"/>
</dbReference>
<dbReference type="Gene3D" id="2.115.10.20">
    <property type="entry name" value="Glycosyl hydrolase domain, family 43"/>
    <property type="match status" value="1"/>
</dbReference>
<evidence type="ECO:0000313" key="6">
    <source>
        <dbReference type="Proteomes" id="UP001501407"/>
    </source>
</evidence>
<dbReference type="SUPFAM" id="SSF75005">
    <property type="entry name" value="Arabinanase/levansucrase/invertase"/>
    <property type="match status" value="1"/>
</dbReference>
<reference evidence="6" key="1">
    <citation type="journal article" date="2019" name="Int. J. Syst. Evol. Microbiol.">
        <title>The Global Catalogue of Microorganisms (GCM) 10K type strain sequencing project: providing services to taxonomists for standard genome sequencing and annotation.</title>
        <authorList>
            <consortium name="The Broad Institute Genomics Platform"/>
            <consortium name="The Broad Institute Genome Sequencing Center for Infectious Disease"/>
            <person name="Wu L."/>
            <person name="Ma J."/>
        </authorList>
    </citation>
    <scope>NUCLEOTIDE SEQUENCE [LARGE SCALE GENOMIC DNA]</scope>
    <source>
        <strain evidence="6">JCM 18959</strain>
    </source>
</reference>
<dbReference type="EMBL" id="BAABKZ010000001">
    <property type="protein sequence ID" value="GAA5088064.1"/>
    <property type="molecule type" value="Genomic_DNA"/>
</dbReference>
<accession>A0ABP9M399</accession>
<dbReference type="InterPro" id="IPR006710">
    <property type="entry name" value="Glyco_hydro_43"/>
</dbReference>
<comment type="caution">
    <text evidence="5">The sequence shown here is derived from an EMBL/GenBank/DDBJ whole genome shotgun (WGS) entry which is preliminary data.</text>
</comment>
<keyword evidence="2 4" id="KW-0378">Hydrolase</keyword>
<evidence type="ECO:0000256" key="2">
    <source>
        <dbReference type="ARBA" id="ARBA00022801"/>
    </source>
</evidence>
<dbReference type="Gene3D" id="2.60.120.200">
    <property type="match status" value="1"/>
</dbReference>
<dbReference type="CDD" id="cd18617">
    <property type="entry name" value="GH43_XynB-like"/>
    <property type="match status" value="1"/>
</dbReference>
<dbReference type="Pfam" id="PF04616">
    <property type="entry name" value="Glyco_hydro_43"/>
    <property type="match status" value="1"/>
</dbReference>
<organism evidence="5 6">
    <name type="scientific">Microbacterium yannicii</name>
    <dbReference type="NCBI Taxonomy" id="671622"/>
    <lineage>
        <taxon>Bacteria</taxon>
        <taxon>Bacillati</taxon>
        <taxon>Actinomycetota</taxon>
        <taxon>Actinomycetes</taxon>
        <taxon>Micrococcales</taxon>
        <taxon>Microbacteriaceae</taxon>
        <taxon>Microbacterium</taxon>
    </lineage>
</organism>
<dbReference type="PANTHER" id="PTHR42812:SF12">
    <property type="entry name" value="BETA-XYLOSIDASE-RELATED"/>
    <property type="match status" value="1"/>
</dbReference>
<evidence type="ECO:0000256" key="3">
    <source>
        <dbReference type="ARBA" id="ARBA00023295"/>
    </source>
</evidence>
<dbReference type="InterPro" id="IPR013320">
    <property type="entry name" value="ConA-like_dom_sf"/>
</dbReference>
<comment type="similarity">
    <text evidence="1 4">Belongs to the glycosyl hydrolase 43 family.</text>
</comment>
<dbReference type="Proteomes" id="UP001501407">
    <property type="component" value="Unassembled WGS sequence"/>
</dbReference>
<dbReference type="InterPro" id="IPR051795">
    <property type="entry name" value="Glycosyl_Hydrlase_43"/>
</dbReference>
<name>A0ABP9M399_9MICO</name>
<evidence type="ECO:0000256" key="4">
    <source>
        <dbReference type="RuleBase" id="RU361187"/>
    </source>
</evidence>
<keyword evidence="3 4" id="KW-0326">Glycosidase</keyword>
<dbReference type="PANTHER" id="PTHR42812">
    <property type="entry name" value="BETA-XYLOSIDASE"/>
    <property type="match status" value="1"/>
</dbReference>
<dbReference type="SUPFAM" id="SSF49899">
    <property type="entry name" value="Concanavalin A-like lectins/glucanases"/>
    <property type="match status" value="1"/>
</dbReference>
<sequence length="501" mass="54373">MIEAAVSEPTRAMSAEVQPIIPGFFPDPTVCRVGGDYYIANSSFEYFPGAPIFHSRDLVSWTQIGNILTRRSQFRVGIPGPSTGIYGSTLRHHDGRFWFITTNISDFESGQLIVHATDPAGPWSDPVFVPEAIGIDPDLCWDDDGTCYLTWHVLDFTVGGQGIRQAPIDLATGRLREPHYPVWQGSGMPMAEGPHLYRIGESWYIVLAEGGTERGHCVTVARGPSPRGPFESCPHNPVFTHRSSSHPVQNVGHADLVQTPDGAWAAVYLGARPRGSTPGFHVLGRESFLAGVDWVDGWPVFDEARFEILRGGSGFVEDFTGAVLDPRWVTAGSEPDAVVERALEGGIRFRAWGSAGDVLCTRVTEFAWQADAVVDRSGVLGLRLDDRHWCGVVFEHGHAYAIVQIGDIRQRIGAVDIAGETATLRISTTPPQTPPVPFGYAGPDDVVLSVVRGGEATELARLDGRYFSTEVAAGFTGRMLALGAPSRDGRVLSVAYRPLPD</sequence>
<dbReference type="GO" id="GO:0016787">
    <property type="term" value="F:hydrolase activity"/>
    <property type="evidence" value="ECO:0007669"/>
    <property type="project" value="UniProtKB-KW"/>
</dbReference>
<keyword evidence="6" id="KW-1185">Reference proteome</keyword>